<organism evidence="2 3">
    <name type="scientific">Candidatus Fimadaptatus faecigallinarum</name>
    <dbReference type="NCBI Taxonomy" id="2840814"/>
    <lineage>
        <taxon>Bacteria</taxon>
        <taxon>Bacillati</taxon>
        <taxon>Bacillota</taxon>
        <taxon>Clostridia</taxon>
        <taxon>Eubacteriales</taxon>
        <taxon>Candidatus Fimadaptatus</taxon>
    </lineage>
</organism>
<name>A0A9D1LR48_9FIRM</name>
<feature type="domain" description="SipL SPOCS" evidence="1">
    <location>
        <begin position="35"/>
        <end position="109"/>
    </location>
</feature>
<dbReference type="AlphaFoldDB" id="A0A9D1LR48"/>
<evidence type="ECO:0000313" key="2">
    <source>
        <dbReference type="EMBL" id="HIU46466.1"/>
    </source>
</evidence>
<dbReference type="Pfam" id="PF12673">
    <property type="entry name" value="SipL"/>
    <property type="match status" value="1"/>
</dbReference>
<dbReference type="InterPro" id="IPR024300">
    <property type="entry name" value="SipL_SPOCS_dom"/>
</dbReference>
<dbReference type="EMBL" id="DVNK01000030">
    <property type="protein sequence ID" value="HIU46466.1"/>
    <property type="molecule type" value="Genomic_DNA"/>
</dbReference>
<proteinExistence type="predicted"/>
<reference evidence="2" key="2">
    <citation type="journal article" date="2021" name="PeerJ">
        <title>Extensive microbial diversity within the chicken gut microbiome revealed by metagenomics and culture.</title>
        <authorList>
            <person name="Gilroy R."/>
            <person name="Ravi A."/>
            <person name="Getino M."/>
            <person name="Pursley I."/>
            <person name="Horton D.L."/>
            <person name="Alikhan N.F."/>
            <person name="Baker D."/>
            <person name="Gharbi K."/>
            <person name="Hall N."/>
            <person name="Watson M."/>
            <person name="Adriaenssens E.M."/>
            <person name="Foster-Nyarko E."/>
            <person name="Jarju S."/>
            <person name="Secka A."/>
            <person name="Antonio M."/>
            <person name="Oren A."/>
            <person name="Chaudhuri R.R."/>
            <person name="La Ragione R."/>
            <person name="Hildebrand F."/>
            <person name="Pallen M.J."/>
        </authorList>
    </citation>
    <scope>NUCLEOTIDE SEQUENCE</scope>
    <source>
        <strain evidence="2">ChiSxjej2B14-8506</strain>
    </source>
</reference>
<evidence type="ECO:0000259" key="1">
    <source>
        <dbReference type="Pfam" id="PF12673"/>
    </source>
</evidence>
<accession>A0A9D1LR48</accession>
<comment type="caution">
    <text evidence="2">The sequence shown here is derived from an EMBL/GenBank/DDBJ whole genome shotgun (WGS) entry which is preliminary data.</text>
</comment>
<dbReference type="InterPro" id="IPR018392">
    <property type="entry name" value="LysM"/>
</dbReference>
<reference evidence="2" key="1">
    <citation type="submission" date="2020-10" db="EMBL/GenBank/DDBJ databases">
        <authorList>
            <person name="Gilroy R."/>
        </authorList>
    </citation>
    <scope>NUCLEOTIDE SEQUENCE</scope>
    <source>
        <strain evidence="2">ChiSxjej2B14-8506</strain>
    </source>
</reference>
<gene>
    <name evidence="2" type="ORF">IAC59_04335</name>
</gene>
<dbReference type="Proteomes" id="UP000824123">
    <property type="component" value="Unassembled WGS sequence"/>
</dbReference>
<dbReference type="CDD" id="cd00118">
    <property type="entry name" value="LysM"/>
    <property type="match status" value="1"/>
</dbReference>
<sequence>MPLNISRQTLETERVVDSRIVKALIETDAMAQGADEVLLCDAMCAIDSAQTQQGRILLDGKVRFQVLYRAQGEVTSLMISAPLREMIEADVGPKMAVEYSVEMESAEARLMAGRILCRAVPAIRLTVTTLEPRAVISDLDGISGVCVRRERITSLKVNAEARATASLSEEFELERALGAERTLLTRARCDVNDMYDSVGGVTVKGTVAIEAVHSCALPGRPICVSRHALPFEQLVELPDWLRGDLRADAWVTGLTAQTLSDEEGSMLRVGVELLLGVKALGVDESEAVVDAYATGDTDIEITRGELLTRTESRQVRALQPAKLRFTLPELRGGDGRVSGISQALYCVARPTVVQAEHSGGKATVDGVMELQVVYLPIGGDDVLAATLEAPFTAAFTAELPEDAPLLLEAFDCECVPVTSSQLELKCTLALNAVAEAQQSHDVALDAREVEGQAVPMGITVLLAQRGETAWDLAKRFRVPTEELERMNPELAAQTAYGKPAQVMVFKR</sequence>
<protein>
    <submittedName>
        <fullName evidence="2">DUF3794 domain-containing protein</fullName>
    </submittedName>
</protein>
<evidence type="ECO:0000313" key="3">
    <source>
        <dbReference type="Proteomes" id="UP000824123"/>
    </source>
</evidence>